<gene>
    <name evidence="2" type="ORF">HYQ42_10450</name>
</gene>
<proteinExistence type="predicted"/>
<evidence type="ECO:0000313" key="2">
    <source>
        <dbReference type="EMBL" id="MBG9979199.1"/>
    </source>
</evidence>
<name>A0ABS0LP60_9LACT</name>
<feature type="transmembrane region" description="Helical" evidence="1">
    <location>
        <begin position="12"/>
        <end position="32"/>
    </location>
</feature>
<dbReference type="InterPro" id="IPR050558">
    <property type="entry name" value="PTS_Sugar-Specific_Components"/>
</dbReference>
<dbReference type="PANTHER" id="PTHR30175:SF1">
    <property type="entry name" value="PTS SYSTEM ARBUTIN-, CELLOBIOSE-, AND SALICIN-SPECIFIC EIIBC COMPONENT-RELATED"/>
    <property type="match status" value="1"/>
</dbReference>
<keyword evidence="1" id="KW-1133">Transmembrane helix</keyword>
<organism evidence="2 3">
    <name type="scientific">Ruoffia tabacinasalis</name>
    <dbReference type="NCBI Taxonomy" id="87458"/>
    <lineage>
        <taxon>Bacteria</taxon>
        <taxon>Bacillati</taxon>
        <taxon>Bacillota</taxon>
        <taxon>Bacilli</taxon>
        <taxon>Lactobacillales</taxon>
        <taxon>Aerococcaceae</taxon>
        <taxon>Ruoffia</taxon>
    </lineage>
</organism>
<feature type="transmembrane region" description="Helical" evidence="1">
    <location>
        <begin position="39"/>
        <end position="65"/>
    </location>
</feature>
<feature type="transmembrane region" description="Helical" evidence="1">
    <location>
        <begin position="85"/>
        <end position="105"/>
    </location>
</feature>
<dbReference type="Proteomes" id="UP000823401">
    <property type="component" value="Unassembled WGS sequence"/>
</dbReference>
<keyword evidence="1" id="KW-0812">Transmembrane</keyword>
<keyword evidence="1" id="KW-0472">Membrane</keyword>
<reference evidence="2 3" key="1">
    <citation type="submission" date="2020-07" db="EMBL/GenBank/DDBJ databases">
        <title>Facklamia lactis sp. nov., isolated from raw milk.</title>
        <authorList>
            <person name="Doll E.V."/>
            <person name="Huptas C."/>
            <person name="Staib L."/>
            <person name="Wenning M."/>
            <person name="Scherer S."/>
        </authorList>
    </citation>
    <scope>NUCLEOTIDE SEQUENCE [LARGE SCALE GENOMIC DNA]</scope>
    <source>
        <strain evidence="2 3">DSM 104272</strain>
    </source>
</reference>
<keyword evidence="3" id="KW-1185">Reference proteome</keyword>
<accession>A0ABS0LP60</accession>
<dbReference type="PANTHER" id="PTHR30175">
    <property type="entry name" value="PHOSPHOTRANSFERASE SYSTEM TRANSPORT PROTEIN"/>
    <property type="match status" value="1"/>
</dbReference>
<protein>
    <submittedName>
        <fullName evidence="2">Uncharacterized protein</fullName>
    </submittedName>
</protein>
<evidence type="ECO:0000313" key="3">
    <source>
        <dbReference type="Proteomes" id="UP000823401"/>
    </source>
</evidence>
<dbReference type="EMBL" id="JACCEL010000033">
    <property type="protein sequence ID" value="MBG9979199.1"/>
    <property type="molecule type" value="Genomic_DNA"/>
</dbReference>
<dbReference type="RefSeq" id="WP_197105228.1">
    <property type="nucleotide sequence ID" value="NZ_JACCEL010000033.1"/>
</dbReference>
<evidence type="ECO:0000256" key="1">
    <source>
        <dbReference type="SAM" id="Phobius"/>
    </source>
</evidence>
<sequence length="125" mass="13381">MIKSNNSSYKQYSVTAVVTAALGVSQPALYGIAIPYKRVMIASFIGGLAGGFYAGIVEFYSYAFVYPGIAALPAFISPDESFGNLINSIIVMILAFGVSFLIVLFGKFEDMPDAEIAEIVGEEEN</sequence>
<comment type="caution">
    <text evidence="2">The sequence shown here is derived from an EMBL/GenBank/DDBJ whole genome shotgun (WGS) entry which is preliminary data.</text>
</comment>